<protein>
    <submittedName>
        <fullName evidence="5">Uncharacterized protein</fullName>
    </submittedName>
</protein>
<evidence type="ECO:0000256" key="2">
    <source>
        <dbReference type="ARBA" id="ARBA00022737"/>
    </source>
</evidence>
<organism evidence="5 6">
    <name type="scientific">Hymenolepis diminuta</name>
    <name type="common">Rat tapeworm</name>
    <dbReference type="NCBI Taxonomy" id="6216"/>
    <lineage>
        <taxon>Eukaryota</taxon>
        <taxon>Metazoa</taxon>
        <taxon>Spiralia</taxon>
        <taxon>Lophotrochozoa</taxon>
        <taxon>Platyhelminthes</taxon>
        <taxon>Cestoda</taxon>
        <taxon>Eucestoda</taxon>
        <taxon>Cyclophyllidea</taxon>
        <taxon>Hymenolepididae</taxon>
        <taxon>Hymenolepis</taxon>
    </lineage>
</organism>
<evidence type="ECO:0000313" key="6">
    <source>
        <dbReference type="Proteomes" id="UP000321570"/>
    </source>
</evidence>
<dbReference type="GO" id="GO:0009395">
    <property type="term" value="P:phospholipid catabolic process"/>
    <property type="evidence" value="ECO:0007669"/>
    <property type="project" value="TreeGrafter"/>
</dbReference>
<comment type="catalytic activity">
    <reaction evidence="1">
        <text>a 1,2-diacyl-sn-glycero-3-phosphocholine + H2O = a 1,2-diacyl-sn-glycero-3-phosphate + choline + H(+)</text>
        <dbReference type="Rhea" id="RHEA:14445"/>
        <dbReference type="ChEBI" id="CHEBI:15354"/>
        <dbReference type="ChEBI" id="CHEBI:15377"/>
        <dbReference type="ChEBI" id="CHEBI:15378"/>
        <dbReference type="ChEBI" id="CHEBI:57643"/>
        <dbReference type="ChEBI" id="CHEBI:58608"/>
        <dbReference type="EC" id="3.1.4.4"/>
    </reaction>
</comment>
<feature type="compositionally biased region" description="Acidic residues" evidence="4">
    <location>
        <begin position="95"/>
        <end position="110"/>
    </location>
</feature>
<keyword evidence="2" id="KW-0677">Repeat</keyword>
<dbReference type="SUPFAM" id="SSF56024">
    <property type="entry name" value="Phospholipase D/nuclease"/>
    <property type="match status" value="1"/>
</dbReference>
<dbReference type="InterPro" id="IPR015679">
    <property type="entry name" value="PLipase_D_fam"/>
</dbReference>
<dbReference type="GO" id="GO:0004630">
    <property type="term" value="F:phospholipase D activity"/>
    <property type="evidence" value="ECO:0007669"/>
    <property type="project" value="UniProtKB-EC"/>
</dbReference>
<dbReference type="EMBL" id="CABIJS010000011">
    <property type="protein sequence ID" value="VUZ38991.1"/>
    <property type="molecule type" value="Genomic_DNA"/>
</dbReference>
<sequence length="278" mass="32225">MENRKERIEEYLTSVINKMEIQCLNVVLGFFEISPLTFCTRLGTSKFKEGEVQLLPKRGKPLLGGMDNKFRKKRWIILKNSYLIVMKPHKFDQGGTEDEDVSLDSDSDEENGGRRRRKSMVGREGNAREDVSHGWCHYRRWRFCKVLLMDRCFDRETKKIGNLEFLQVRNLHSQITFSPVNFGTVHDWAGALNAAQSTNEAIDYIALNEHGSFAPMRTDSQIIVGIDGAAYMAAVADAIEAARYEIFITDWFLSPEIYLKRPYFNDRWRLDVLLKRKA</sequence>
<dbReference type="AlphaFoldDB" id="A0A564XVC9"/>
<keyword evidence="6" id="KW-1185">Reference proteome</keyword>
<name>A0A564XVC9_HYMDI</name>
<reference evidence="5 6" key="1">
    <citation type="submission" date="2019-07" db="EMBL/GenBank/DDBJ databases">
        <authorList>
            <person name="Jastrzebski P J."/>
            <person name="Paukszto L."/>
            <person name="Jastrzebski P J."/>
        </authorList>
    </citation>
    <scope>NUCLEOTIDE SEQUENCE [LARGE SCALE GENOMIC DNA]</scope>
    <source>
        <strain evidence="5 6">WMS-il1</strain>
    </source>
</reference>
<feature type="non-terminal residue" evidence="5">
    <location>
        <position position="278"/>
    </location>
</feature>
<dbReference type="PANTHER" id="PTHR18896:SF76">
    <property type="entry name" value="PHOSPHOLIPASE"/>
    <property type="match status" value="1"/>
</dbReference>
<keyword evidence="3" id="KW-0443">Lipid metabolism</keyword>
<dbReference type="Proteomes" id="UP000321570">
    <property type="component" value="Unassembled WGS sequence"/>
</dbReference>
<evidence type="ECO:0000256" key="4">
    <source>
        <dbReference type="SAM" id="MobiDB-lite"/>
    </source>
</evidence>
<dbReference type="GO" id="GO:0060627">
    <property type="term" value="P:regulation of vesicle-mediated transport"/>
    <property type="evidence" value="ECO:0007669"/>
    <property type="project" value="TreeGrafter"/>
</dbReference>
<evidence type="ECO:0000313" key="5">
    <source>
        <dbReference type="EMBL" id="VUZ38991.1"/>
    </source>
</evidence>
<feature type="region of interest" description="Disordered" evidence="4">
    <location>
        <begin position="93"/>
        <end position="124"/>
    </location>
</feature>
<dbReference type="PANTHER" id="PTHR18896">
    <property type="entry name" value="PHOSPHOLIPASE D"/>
    <property type="match status" value="1"/>
</dbReference>
<proteinExistence type="predicted"/>
<evidence type="ECO:0000256" key="3">
    <source>
        <dbReference type="ARBA" id="ARBA00023098"/>
    </source>
</evidence>
<accession>A0A564XVC9</accession>
<gene>
    <name evidence="5" type="ORF">WMSIL1_LOCUS537</name>
</gene>
<evidence type="ECO:0000256" key="1">
    <source>
        <dbReference type="ARBA" id="ARBA00000798"/>
    </source>
</evidence>